<reference evidence="1 2" key="1">
    <citation type="submission" date="2021-07" db="EMBL/GenBank/DDBJ databases">
        <title>Paenibacillus radiodurans sp. nov., isolated from the southeastern edge of Tengger Desert.</title>
        <authorList>
            <person name="Zhang G."/>
        </authorList>
    </citation>
    <scope>NUCLEOTIDE SEQUENCE [LARGE SCALE GENOMIC DNA]</scope>
    <source>
        <strain evidence="1 2">CCM 7311</strain>
    </source>
</reference>
<evidence type="ECO:0000313" key="1">
    <source>
        <dbReference type="EMBL" id="MBW7452441.1"/>
    </source>
</evidence>
<name>A0ABS7BUW2_9BACL</name>
<accession>A0ABS7BUW2</accession>
<gene>
    <name evidence="1" type="ORF">K0U00_00105</name>
</gene>
<dbReference type="InterPro" id="IPR021695">
    <property type="entry name" value="Phage_KPP10_Orf10"/>
</dbReference>
<dbReference type="NCBIfam" id="NF047581">
    <property type="entry name" value="gp105_phage_fam"/>
    <property type="match status" value="1"/>
</dbReference>
<dbReference type="RefSeq" id="WP_210045132.1">
    <property type="nucleotide sequence ID" value="NZ_JBHLVU010000013.1"/>
</dbReference>
<proteinExistence type="predicted"/>
<dbReference type="Proteomes" id="UP001519887">
    <property type="component" value="Unassembled WGS sequence"/>
</dbReference>
<sequence>MAEAKTFDPMNVSVIVAGTYLTGFGESMVEAEQSENNYEVKVGAQGDKLRTKTNNNTGTITVTLQATSPQVAYLDRLANSGQIVPITVINAGPPKETITSVEAYVNKPAARTYGTDIDDREYEFQCMDISFN</sequence>
<comment type="caution">
    <text evidence="1">The sequence shown here is derived from an EMBL/GenBank/DDBJ whole genome shotgun (WGS) entry which is preliminary data.</text>
</comment>
<organism evidence="1 2">
    <name type="scientific">Paenibacillus sepulcri</name>
    <dbReference type="NCBI Taxonomy" id="359917"/>
    <lineage>
        <taxon>Bacteria</taxon>
        <taxon>Bacillati</taxon>
        <taxon>Bacillota</taxon>
        <taxon>Bacilli</taxon>
        <taxon>Bacillales</taxon>
        <taxon>Paenibacillaceae</taxon>
        <taxon>Paenibacillus</taxon>
    </lineage>
</organism>
<evidence type="ECO:0000313" key="2">
    <source>
        <dbReference type="Proteomes" id="UP001519887"/>
    </source>
</evidence>
<protein>
    <submittedName>
        <fullName evidence="1">DUF3277 family protein</fullName>
    </submittedName>
</protein>
<keyword evidence="2" id="KW-1185">Reference proteome</keyword>
<dbReference type="Pfam" id="PF11681">
    <property type="entry name" value="Phage_Tube_PhiTE"/>
    <property type="match status" value="1"/>
</dbReference>
<dbReference type="EMBL" id="JAHZIK010000001">
    <property type="protein sequence ID" value="MBW7452441.1"/>
    <property type="molecule type" value="Genomic_DNA"/>
</dbReference>